<dbReference type="EC" id="3.1.-.-" evidence="6"/>
<dbReference type="SUPFAM" id="SSF52980">
    <property type="entry name" value="Restriction endonuclease-like"/>
    <property type="match status" value="1"/>
</dbReference>
<dbReference type="InterPro" id="IPR004603">
    <property type="entry name" value="DNA_mismatch_endonuc_vsr"/>
</dbReference>
<accession>A0ABV6PV83</accession>
<proteinExistence type="inferred from homology"/>
<keyword evidence="1 6" id="KW-0540">Nuclease</keyword>
<comment type="similarity">
    <text evidence="6">Belongs to the vsr family.</text>
</comment>
<evidence type="ECO:0000256" key="4">
    <source>
        <dbReference type="ARBA" id="ARBA00022801"/>
    </source>
</evidence>
<evidence type="ECO:0000313" key="8">
    <source>
        <dbReference type="Proteomes" id="UP001589834"/>
    </source>
</evidence>
<name>A0ABV6PV83_9BURK</name>
<dbReference type="RefSeq" id="WP_377483986.1">
    <property type="nucleotide sequence ID" value="NZ_JBHLTN010000029.1"/>
</dbReference>
<evidence type="ECO:0000256" key="6">
    <source>
        <dbReference type="PIRNR" id="PIRNR018267"/>
    </source>
</evidence>
<comment type="caution">
    <text evidence="7">The sequence shown here is derived from an EMBL/GenBank/DDBJ whole genome shotgun (WGS) entry which is preliminary data.</text>
</comment>
<sequence>MADIMSPEQRSERMSRIKGQDTCPELLLRSALHRKGLRYRLHVTGLPGRPDLVFPRHGAVVFIHGCFWHQHKNCKVAKVPQSNTAFWQEKFARNLRRDHSNMRDLRALGWRVAVAWECQITNKAALDRTVERIERFVRGA</sequence>
<dbReference type="Proteomes" id="UP001589834">
    <property type="component" value="Unassembled WGS sequence"/>
</dbReference>
<evidence type="ECO:0000256" key="2">
    <source>
        <dbReference type="ARBA" id="ARBA00022759"/>
    </source>
</evidence>
<reference evidence="7 8" key="1">
    <citation type="submission" date="2024-09" db="EMBL/GenBank/DDBJ databases">
        <authorList>
            <person name="Sun Q."/>
            <person name="Mori K."/>
        </authorList>
    </citation>
    <scope>NUCLEOTIDE SEQUENCE [LARGE SCALE GENOMIC DNA]</scope>
    <source>
        <strain evidence="7 8">NCAIM B.02336</strain>
    </source>
</reference>
<keyword evidence="8" id="KW-1185">Reference proteome</keyword>
<dbReference type="CDD" id="cd00221">
    <property type="entry name" value="Vsr"/>
    <property type="match status" value="1"/>
</dbReference>
<keyword evidence="3 6" id="KW-0227">DNA damage</keyword>
<dbReference type="NCBIfam" id="TIGR00632">
    <property type="entry name" value="vsr"/>
    <property type="match status" value="1"/>
</dbReference>
<protein>
    <recommendedName>
        <fullName evidence="6">Very short patch repair endonuclease</fullName>
        <ecNumber evidence="6">3.1.-.-</ecNumber>
    </recommendedName>
</protein>
<keyword evidence="4 6" id="KW-0378">Hydrolase</keyword>
<gene>
    <name evidence="7" type="ORF">ACFFGG_14420</name>
</gene>
<evidence type="ECO:0000256" key="5">
    <source>
        <dbReference type="ARBA" id="ARBA00023204"/>
    </source>
</evidence>
<dbReference type="EMBL" id="JBHLTN010000029">
    <property type="protein sequence ID" value="MFC0593744.1"/>
    <property type="molecule type" value="Genomic_DNA"/>
</dbReference>
<dbReference type="PIRSF" id="PIRSF018267">
    <property type="entry name" value="VSR_endonuc"/>
    <property type="match status" value="1"/>
</dbReference>
<evidence type="ECO:0000256" key="1">
    <source>
        <dbReference type="ARBA" id="ARBA00022722"/>
    </source>
</evidence>
<dbReference type="Pfam" id="PF03852">
    <property type="entry name" value="Vsr"/>
    <property type="match status" value="1"/>
</dbReference>
<keyword evidence="2 6" id="KW-0255">Endonuclease</keyword>
<evidence type="ECO:0000256" key="3">
    <source>
        <dbReference type="ARBA" id="ARBA00022763"/>
    </source>
</evidence>
<comment type="function">
    <text evidence="6">May nick specific sequences that contain T:G mispairs resulting from m5C-deamination.</text>
</comment>
<dbReference type="InterPro" id="IPR011335">
    <property type="entry name" value="Restrct_endonuc-II-like"/>
</dbReference>
<organism evidence="7 8">
    <name type="scientific">Ottowia pentelensis</name>
    <dbReference type="NCBI Taxonomy" id="511108"/>
    <lineage>
        <taxon>Bacteria</taxon>
        <taxon>Pseudomonadati</taxon>
        <taxon>Pseudomonadota</taxon>
        <taxon>Betaproteobacteria</taxon>
        <taxon>Burkholderiales</taxon>
        <taxon>Comamonadaceae</taxon>
        <taxon>Ottowia</taxon>
    </lineage>
</organism>
<dbReference type="Gene3D" id="3.40.960.10">
    <property type="entry name" value="VSR Endonuclease"/>
    <property type="match status" value="1"/>
</dbReference>
<keyword evidence="5 6" id="KW-0234">DNA repair</keyword>
<evidence type="ECO:0000313" key="7">
    <source>
        <dbReference type="EMBL" id="MFC0593744.1"/>
    </source>
</evidence>
<dbReference type="GO" id="GO:0004519">
    <property type="term" value="F:endonuclease activity"/>
    <property type="evidence" value="ECO:0007669"/>
    <property type="project" value="UniProtKB-KW"/>
</dbReference>